<evidence type="ECO:0000259" key="2">
    <source>
        <dbReference type="PROSITE" id="PS50017"/>
    </source>
</evidence>
<evidence type="ECO:0000256" key="1">
    <source>
        <dbReference type="SAM" id="MobiDB-lite"/>
    </source>
</evidence>
<feature type="compositionally biased region" description="Basic and acidic residues" evidence="1">
    <location>
        <begin position="160"/>
        <end position="174"/>
    </location>
</feature>
<feature type="region of interest" description="Disordered" evidence="1">
    <location>
        <begin position="125"/>
        <end position="181"/>
    </location>
</feature>
<organism evidence="3 4">
    <name type="scientific">Pinctada imbricata</name>
    <name type="common">Atlantic pearl-oyster</name>
    <name type="synonym">Pinctada martensii</name>
    <dbReference type="NCBI Taxonomy" id="66713"/>
    <lineage>
        <taxon>Eukaryota</taxon>
        <taxon>Metazoa</taxon>
        <taxon>Spiralia</taxon>
        <taxon>Lophotrochozoa</taxon>
        <taxon>Mollusca</taxon>
        <taxon>Bivalvia</taxon>
        <taxon>Autobranchia</taxon>
        <taxon>Pteriomorphia</taxon>
        <taxon>Pterioida</taxon>
        <taxon>Pterioidea</taxon>
        <taxon>Pteriidae</taxon>
        <taxon>Pinctada</taxon>
    </lineage>
</organism>
<dbReference type="SUPFAM" id="SSF47986">
    <property type="entry name" value="DEATH domain"/>
    <property type="match status" value="1"/>
</dbReference>
<dbReference type="Gene3D" id="1.10.533.10">
    <property type="entry name" value="Death Domain, Fas"/>
    <property type="match status" value="1"/>
</dbReference>
<gene>
    <name evidence="3" type="ORF">FSP39_011212</name>
</gene>
<name>A0AA89BX80_PINIB</name>
<dbReference type="Gene3D" id="2.60.220.30">
    <property type="match status" value="1"/>
</dbReference>
<keyword evidence="4" id="KW-1185">Reference proteome</keyword>
<accession>A0AA89BX80</accession>
<reference evidence="3" key="1">
    <citation type="submission" date="2019-08" db="EMBL/GenBank/DDBJ databases">
        <title>The improved chromosome-level genome for the pearl oyster Pinctada fucata martensii using PacBio sequencing and Hi-C.</title>
        <authorList>
            <person name="Zheng Z."/>
        </authorList>
    </citation>
    <scope>NUCLEOTIDE SEQUENCE</scope>
    <source>
        <strain evidence="3">ZZ-2019</strain>
        <tissue evidence="3">Adductor muscle</tissue>
    </source>
</reference>
<dbReference type="GO" id="GO:0007165">
    <property type="term" value="P:signal transduction"/>
    <property type="evidence" value="ECO:0007669"/>
    <property type="project" value="InterPro"/>
</dbReference>
<protein>
    <recommendedName>
        <fullName evidence="2">Death domain-containing protein</fullName>
    </recommendedName>
</protein>
<dbReference type="CDD" id="cd01670">
    <property type="entry name" value="Death"/>
    <property type="match status" value="1"/>
</dbReference>
<feature type="compositionally biased region" description="Basic and acidic residues" evidence="1">
    <location>
        <begin position="125"/>
        <end position="144"/>
    </location>
</feature>
<feature type="domain" description="Death" evidence="2">
    <location>
        <begin position="548"/>
        <end position="616"/>
    </location>
</feature>
<evidence type="ECO:0000313" key="4">
    <source>
        <dbReference type="Proteomes" id="UP001186944"/>
    </source>
</evidence>
<comment type="caution">
    <text evidence="3">The sequence shown here is derived from an EMBL/GenBank/DDBJ whole genome shotgun (WGS) entry which is preliminary data.</text>
</comment>
<dbReference type="PROSITE" id="PS50017">
    <property type="entry name" value="DEATH_DOMAIN"/>
    <property type="match status" value="1"/>
</dbReference>
<dbReference type="Proteomes" id="UP001186944">
    <property type="component" value="Unassembled WGS sequence"/>
</dbReference>
<sequence length="629" mass="71451">MATRNKGPKRILKFKAGRTLMAEPEEEEHIESSDEEHYNMEDIDYAKNWMPIGNGNEVYTPSMRDNSTEITTTILTNERRAHEEIHLPEPSLFVTDIFRICKSPGLEEATLVASNQDGFNKVYDKGDAIPHHEGVDMAKGRGEEGTGEGEEGGKGAGGERNGRGRKGEGEKEVEAEGGGKGWEGREGDKFWFRAKKLSSFFIYASPLDEHFNVFPSGTTFSPEFNQNVQLVFPKNTVDKEERMAIKVWPTCEEQLSVVDRRGEEKRITAMSDTLIVEHKAPKLHHPIQITLPMHGNTEVKSGENVFFFSKKRDSSDLDFERLNTGEFSCHDGKIKATKNIRGGRSHGFVKTKAKKVRIHELLELSKNGYLCQFLYFKLPGGNESSFELWVECAQKYEVSEVRKRNREQHMVEFPLSCSDDIPVLDQEHMTVTITGAVKIRGYKKMSKPIPVYMKFLAVSETTHTRVALVKDQKIDGAYYADIDIAFAWPRGRRSIRSQVDPWGRIMLMKDPHSMAASSIHTPGSTENKCFEERSLQALALAVPPEKVKMLGRFLCMKNNVIERLFAENHRNISEFAIRMLIHWNYSSKSHDRCKELVEALGELELGELSSVVEAKYANNEIMKSSDFQR</sequence>
<dbReference type="EMBL" id="VSWD01000012">
    <property type="protein sequence ID" value="KAK3085950.1"/>
    <property type="molecule type" value="Genomic_DNA"/>
</dbReference>
<proteinExistence type="predicted"/>
<dbReference type="AlphaFoldDB" id="A0AA89BX80"/>
<dbReference type="InterPro" id="IPR011029">
    <property type="entry name" value="DEATH-like_dom_sf"/>
</dbReference>
<feature type="region of interest" description="Disordered" evidence="1">
    <location>
        <begin position="1"/>
        <end position="38"/>
    </location>
</feature>
<dbReference type="InterPro" id="IPR000488">
    <property type="entry name" value="Death_dom"/>
</dbReference>
<evidence type="ECO:0000313" key="3">
    <source>
        <dbReference type="EMBL" id="KAK3085950.1"/>
    </source>
</evidence>
<feature type="compositionally biased region" description="Basic residues" evidence="1">
    <location>
        <begin position="1"/>
        <end position="16"/>
    </location>
</feature>